<dbReference type="EMBL" id="ANMO01000120">
    <property type="protein sequence ID" value="EMB16473.1"/>
    <property type="molecule type" value="Genomic_DNA"/>
</dbReference>
<organism evidence="1 2">
    <name type="scientific">Rhodopirellula europaea 6C</name>
    <dbReference type="NCBI Taxonomy" id="1263867"/>
    <lineage>
        <taxon>Bacteria</taxon>
        <taxon>Pseudomonadati</taxon>
        <taxon>Planctomycetota</taxon>
        <taxon>Planctomycetia</taxon>
        <taxon>Pirellulales</taxon>
        <taxon>Pirellulaceae</taxon>
        <taxon>Rhodopirellula</taxon>
    </lineage>
</organism>
<evidence type="ECO:0000313" key="2">
    <source>
        <dbReference type="Proteomes" id="UP000011529"/>
    </source>
</evidence>
<dbReference type="Proteomes" id="UP000011529">
    <property type="component" value="Unassembled WGS sequence"/>
</dbReference>
<dbReference type="Gene3D" id="3.10.180.10">
    <property type="entry name" value="2,3-Dihydroxybiphenyl 1,2-Dioxygenase, domain 1"/>
    <property type="match status" value="1"/>
</dbReference>
<dbReference type="RefSeq" id="WP_008657315.1">
    <property type="nucleotide sequence ID" value="NZ_ANMO01000120.1"/>
</dbReference>
<evidence type="ECO:0000313" key="1">
    <source>
        <dbReference type="EMBL" id="EMB16473.1"/>
    </source>
</evidence>
<reference evidence="1" key="1">
    <citation type="submission" date="2012-11" db="EMBL/GenBank/DDBJ databases">
        <title>Permanent draft genomes of Rhodopirellula europaea strain SH398 and 6C.</title>
        <authorList>
            <person name="Richter M."/>
            <person name="Richter-Heitmann T."/>
            <person name="Frank C."/>
            <person name="Harder J."/>
            <person name="Glockner F.O."/>
        </authorList>
    </citation>
    <scope>NUCLEOTIDE SEQUENCE</scope>
    <source>
        <strain evidence="1">6C</strain>
    </source>
</reference>
<gene>
    <name evidence="1" type="ORF">RE6C_02838</name>
</gene>
<accession>M2B418</accession>
<dbReference type="PATRIC" id="fig|1263867.3.peg.3033"/>
<name>M2B418_9BACT</name>
<evidence type="ECO:0008006" key="3">
    <source>
        <dbReference type="Google" id="ProtNLM"/>
    </source>
</evidence>
<dbReference type="InterPro" id="IPR029068">
    <property type="entry name" value="Glyas_Bleomycin-R_OHBP_Dase"/>
</dbReference>
<reference evidence="1" key="2">
    <citation type="journal article" date="2013" name="Mar. Genomics">
        <title>Expression of sulfatases in Rhodopirellula baltica and the diversity of sulfatases in the genus Rhodopirellula.</title>
        <authorList>
            <person name="Wegner C.E."/>
            <person name="Richter-Heitmann T."/>
            <person name="Klindworth A."/>
            <person name="Klockow C."/>
            <person name="Richter M."/>
            <person name="Achstetter T."/>
            <person name="Glockner F.O."/>
            <person name="Harder J."/>
        </authorList>
    </citation>
    <scope>NUCLEOTIDE SEQUENCE [LARGE SCALE GENOMIC DNA]</scope>
    <source>
        <strain evidence="1">6C</strain>
    </source>
</reference>
<sequence>MDLKNTGYDVAYDHIGIPTIHPSEGEVYQADISAHVYRVGTDGLRIEKIRFDTDAPFPQDVKTRPHIAFKVDDLAEAIFGKQIVMPPTEFKPGIQFAFVDIEGTLIEFFKIG</sequence>
<dbReference type="AlphaFoldDB" id="M2B418"/>
<dbReference type="SUPFAM" id="SSF54593">
    <property type="entry name" value="Glyoxalase/Bleomycin resistance protein/Dihydroxybiphenyl dioxygenase"/>
    <property type="match status" value="1"/>
</dbReference>
<proteinExistence type="predicted"/>
<keyword evidence="2" id="KW-1185">Reference proteome</keyword>
<protein>
    <recommendedName>
        <fullName evidence="3">Glyoxalase/bleomycin resistance protein/dioxygenase</fullName>
    </recommendedName>
</protein>
<comment type="caution">
    <text evidence="1">The sequence shown here is derived from an EMBL/GenBank/DDBJ whole genome shotgun (WGS) entry which is preliminary data.</text>
</comment>